<protein>
    <submittedName>
        <fullName evidence="1">Uncharacterized protein</fullName>
    </submittedName>
</protein>
<comment type="caution">
    <text evidence="1">The sequence shown here is derived from an EMBL/GenBank/DDBJ whole genome shotgun (WGS) entry which is preliminary data.</text>
</comment>
<keyword evidence="2" id="KW-1185">Reference proteome</keyword>
<organism evidence="1 2">
    <name type="scientific">Gracilariopsis chorda</name>
    <dbReference type="NCBI Taxonomy" id="448386"/>
    <lineage>
        <taxon>Eukaryota</taxon>
        <taxon>Rhodophyta</taxon>
        <taxon>Florideophyceae</taxon>
        <taxon>Rhodymeniophycidae</taxon>
        <taxon>Gracilariales</taxon>
        <taxon>Gracilariaceae</taxon>
        <taxon>Gracilariopsis</taxon>
    </lineage>
</organism>
<sequence>MTGSFLIFHVTLIVRNTTTNELDKWDRIQEAVIRYKMNHGKSLAEAVIDEAKQECANGFPRALEYIPKFGKDGLPVNIYNRGVWQNVREVFAPIRYLRGRTAAAKKDSTSTTTSKTD</sequence>
<evidence type="ECO:0000313" key="1">
    <source>
        <dbReference type="EMBL" id="PXF46654.1"/>
    </source>
</evidence>
<proteinExistence type="predicted"/>
<accession>A0A2V3IWX1</accession>
<dbReference type="Proteomes" id="UP000247409">
    <property type="component" value="Unassembled WGS sequence"/>
</dbReference>
<dbReference type="AlphaFoldDB" id="A0A2V3IWX1"/>
<dbReference type="EMBL" id="NBIV01000035">
    <property type="protein sequence ID" value="PXF46654.1"/>
    <property type="molecule type" value="Genomic_DNA"/>
</dbReference>
<gene>
    <name evidence="1" type="ORF">BWQ96_03643</name>
</gene>
<dbReference type="OrthoDB" id="10496480at2759"/>
<reference evidence="1 2" key="1">
    <citation type="journal article" date="2018" name="Mol. Biol. Evol.">
        <title>Analysis of the draft genome of the red seaweed Gracilariopsis chorda provides insights into genome size evolution in Rhodophyta.</title>
        <authorList>
            <person name="Lee J."/>
            <person name="Yang E.C."/>
            <person name="Graf L."/>
            <person name="Yang J.H."/>
            <person name="Qiu H."/>
            <person name="Zel Zion U."/>
            <person name="Chan C.X."/>
            <person name="Stephens T.G."/>
            <person name="Weber A.P.M."/>
            <person name="Boo G.H."/>
            <person name="Boo S.M."/>
            <person name="Kim K.M."/>
            <person name="Shin Y."/>
            <person name="Jung M."/>
            <person name="Lee S.J."/>
            <person name="Yim H.S."/>
            <person name="Lee J.H."/>
            <person name="Bhattacharya D."/>
            <person name="Yoon H.S."/>
        </authorList>
    </citation>
    <scope>NUCLEOTIDE SEQUENCE [LARGE SCALE GENOMIC DNA]</scope>
    <source>
        <strain evidence="1 2">SKKU-2015</strain>
        <tissue evidence="1">Whole body</tissue>
    </source>
</reference>
<name>A0A2V3IWX1_9FLOR</name>
<evidence type="ECO:0000313" key="2">
    <source>
        <dbReference type="Proteomes" id="UP000247409"/>
    </source>
</evidence>